<sequence length="321" mass="35596">MALKYHPDKNKSSGAEEKFKEVAEAYEVLSDKKKRDIYDKHGEDGLKGNVPRSPGEGSSYTYAFHGNPHDTFRMFFGNEDPFANLFEFGLGRRSDTARYGPDSTVFTVHSDPMGIDQDLFSGFGFGGHSSPTQCQGHASQRQDPPVVVDLNVSLEDINKGTTKRMKITRNVLNPDGRTTKVENKVLTIQVKPGWKEGTKITFPKEGDQSPNKIPADIVFVVKDKPHQTFTRSGSDLKYKATLGLKEALVGTTLHIPTLAGRTVTLPLTDVIKPNSTKRIQGEGLPYPKQPSQRGDLIVEFDIQFPDHLLNKTKQIISDALP</sequence>
<dbReference type="SUPFAM" id="SSF46565">
    <property type="entry name" value="Chaperone J-domain"/>
    <property type="match status" value="1"/>
</dbReference>
<name>A0AAD9NHR1_RIDPI</name>
<evidence type="ECO:0000259" key="2">
    <source>
        <dbReference type="PROSITE" id="PS50076"/>
    </source>
</evidence>
<evidence type="ECO:0000256" key="1">
    <source>
        <dbReference type="ARBA" id="ARBA00023186"/>
    </source>
</evidence>
<evidence type="ECO:0000313" key="4">
    <source>
        <dbReference type="Proteomes" id="UP001209878"/>
    </source>
</evidence>
<dbReference type="SMART" id="SM00271">
    <property type="entry name" value="DnaJ"/>
    <property type="match status" value="1"/>
</dbReference>
<comment type="caution">
    <text evidence="3">The sequence shown here is derived from an EMBL/GenBank/DDBJ whole genome shotgun (WGS) entry which is preliminary data.</text>
</comment>
<gene>
    <name evidence="3" type="ORF">NP493_1222g00033</name>
</gene>
<dbReference type="InterPro" id="IPR002939">
    <property type="entry name" value="DnaJ_C"/>
</dbReference>
<dbReference type="InterPro" id="IPR018253">
    <property type="entry name" value="DnaJ_domain_CS"/>
</dbReference>
<protein>
    <recommendedName>
        <fullName evidence="2">J domain-containing protein</fullName>
    </recommendedName>
</protein>
<dbReference type="GO" id="GO:0005829">
    <property type="term" value="C:cytosol"/>
    <property type="evidence" value="ECO:0007669"/>
    <property type="project" value="TreeGrafter"/>
</dbReference>
<dbReference type="InterPro" id="IPR008971">
    <property type="entry name" value="HSP40/DnaJ_pept-bd"/>
</dbReference>
<dbReference type="FunFam" id="2.60.260.20:FF:000002">
    <property type="entry name" value="Dnaj homolog subfamily b member"/>
    <property type="match status" value="1"/>
</dbReference>
<dbReference type="EMBL" id="JAODUO010001219">
    <property type="protein sequence ID" value="KAK2168716.1"/>
    <property type="molecule type" value="Genomic_DNA"/>
</dbReference>
<dbReference type="GO" id="GO:0051082">
    <property type="term" value="F:unfolded protein binding"/>
    <property type="evidence" value="ECO:0007669"/>
    <property type="project" value="InterPro"/>
</dbReference>
<organism evidence="3 4">
    <name type="scientific">Ridgeia piscesae</name>
    <name type="common">Tubeworm</name>
    <dbReference type="NCBI Taxonomy" id="27915"/>
    <lineage>
        <taxon>Eukaryota</taxon>
        <taxon>Metazoa</taxon>
        <taxon>Spiralia</taxon>
        <taxon>Lophotrochozoa</taxon>
        <taxon>Annelida</taxon>
        <taxon>Polychaeta</taxon>
        <taxon>Sedentaria</taxon>
        <taxon>Canalipalpata</taxon>
        <taxon>Sabellida</taxon>
        <taxon>Siboglinidae</taxon>
        <taxon>Ridgeia</taxon>
    </lineage>
</organism>
<accession>A0AAD9NHR1</accession>
<dbReference type="PROSITE" id="PS50076">
    <property type="entry name" value="DNAJ_2"/>
    <property type="match status" value="1"/>
</dbReference>
<reference evidence="3" key="1">
    <citation type="journal article" date="2023" name="Mol. Biol. Evol.">
        <title>Third-Generation Sequencing Reveals the Adaptive Role of the Epigenome in Three Deep-Sea Polychaetes.</title>
        <authorList>
            <person name="Perez M."/>
            <person name="Aroh O."/>
            <person name="Sun Y."/>
            <person name="Lan Y."/>
            <person name="Juniper S.K."/>
            <person name="Young C.R."/>
            <person name="Angers B."/>
            <person name="Qian P.Y."/>
        </authorList>
    </citation>
    <scope>NUCLEOTIDE SEQUENCE</scope>
    <source>
        <strain evidence="3">R07B-5</strain>
    </source>
</reference>
<dbReference type="PRINTS" id="PR00625">
    <property type="entry name" value="JDOMAIN"/>
</dbReference>
<dbReference type="Gene3D" id="1.10.287.110">
    <property type="entry name" value="DnaJ domain"/>
    <property type="match status" value="1"/>
</dbReference>
<dbReference type="PANTHER" id="PTHR24078:SF553">
    <property type="entry name" value="DNAJ HOMOLOG SUBFAMILY B MEMBER 5"/>
    <property type="match status" value="1"/>
</dbReference>
<dbReference type="SUPFAM" id="SSF49493">
    <property type="entry name" value="HSP40/DnaJ peptide-binding domain"/>
    <property type="match status" value="2"/>
</dbReference>
<dbReference type="PROSITE" id="PS00636">
    <property type="entry name" value="DNAJ_1"/>
    <property type="match status" value="1"/>
</dbReference>
<feature type="domain" description="J" evidence="2">
    <location>
        <begin position="1"/>
        <end position="42"/>
    </location>
</feature>
<proteinExistence type="predicted"/>
<dbReference type="Gene3D" id="2.60.260.20">
    <property type="entry name" value="Urease metallochaperone UreE, N-terminal domain"/>
    <property type="match status" value="2"/>
</dbReference>
<dbReference type="AlphaFoldDB" id="A0AAD9NHR1"/>
<evidence type="ECO:0000313" key="3">
    <source>
        <dbReference type="EMBL" id="KAK2168716.1"/>
    </source>
</evidence>
<dbReference type="GO" id="GO:0006457">
    <property type="term" value="P:protein folding"/>
    <property type="evidence" value="ECO:0007669"/>
    <property type="project" value="InterPro"/>
</dbReference>
<dbReference type="Proteomes" id="UP001209878">
    <property type="component" value="Unassembled WGS sequence"/>
</dbReference>
<dbReference type="InterPro" id="IPR051339">
    <property type="entry name" value="DnaJ_subfamily_B"/>
</dbReference>
<dbReference type="InterPro" id="IPR036869">
    <property type="entry name" value="J_dom_sf"/>
</dbReference>
<dbReference type="Pfam" id="PF00226">
    <property type="entry name" value="DnaJ"/>
    <property type="match status" value="1"/>
</dbReference>
<dbReference type="InterPro" id="IPR001623">
    <property type="entry name" value="DnaJ_domain"/>
</dbReference>
<dbReference type="FunFam" id="2.60.260.20:FF:000006">
    <property type="entry name" value="DnaJ subfamily B member 13"/>
    <property type="match status" value="1"/>
</dbReference>
<dbReference type="CDD" id="cd06257">
    <property type="entry name" value="DnaJ"/>
    <property type="match status" value="1"/>
</dbReference>
<dbReference type="Pfam" id="PF01556">
    <property type="entry name" value="DnaJ_C"/>
    <property type="match status" value="1"/>
</dbReference>
<keyword evidence="4" id="KW-1185">Reference proteome</keyword>
<dbReference type="CDD" id="cd10747">
    <property type="entry name" value="DnaJ_C"/>
    <property type="match status" value="1"/>
</dbReference>
<dbReference type="PANTHER" id="PTHR24078">
    <property type="entry name" value="DNAJ HOMOLOG SUBFAMILY C MEMBER"/>
    <property type="match status" value="1"/>
</dbReference>
<keyword evidence="1" id="KW-0143">Chaperone</keyword>
<dbReference type="GO" id="GO:0051087">
    <property type="term" value="F:protein-folding chaperone binding"/>
    <property type="evidence" value="ECO:0007669"/>
    <property type="project" value="TreeGrafter"/>
</dbReference>